<evidence type="ECO:0000256" key="2">
    <source>
        <dbReference type="ARBA" id="ARBA00009320"/>
    </source>
</evidence>
<proteinExistence type="inferred from homology"/>
<dbReference type="InterPro" id="IPR050571">
    <property type="entry name" value="Class-IV_PLP-Dep_Aminotrnsfr"/>
</dbReference>
<evidence type="ECO:0000256" key="1">
    <source>
        <dbReference type="ARBA" id="ARBA00001933"/>
    </source>
</evidence>
<evidence type="ECO:0000256" key="3">
    <source>
        <dbReference type="ARBA" id="ARBA00022898"/>
    </source>
</evidence>
<dbReference type="PANTHER" id="PTHR42743">
    <property type="entry name" value="AMINO-ACID AMINOTRANSFERASE"/>
    <property type="match status" value="1"/>
</dbReference>
<organism evidence="4 5">
    <name type="scientific">Evansella tamaricis</name>
    <dbReference type="NCBI Taxonomy" id="2069301"/>
    <lineage>
        <taxon>Bacteria</taxon>
        <taxon>Bacillati</taxon>
        <taxon>Bacillota</taxon>
        <taxon>Bacilli</taxon>
        <taxon>Bacillales</taxon>
        <taxon>Bacillaceae</taxon>
        <taxon>Evansella</taxon>
    </lineage>
</organism>
<sequence length="288" mass="33035">MYLYMNGVIDHYTNIKISPLDHGFLYGLGLFETFRTYHGHPFLLDDHFQRLKDSAEELNIQLPSYNREKTVQIIELLLEKNGLEDGYFRWNISAGEREIGLSTSPYLYPNTVVFVKPLPRELKEKKGVFLKQRRNSPEGAQRLKSHHYLNNIIGKREIGSNGEIEGIFLSEKDVVSEGIVSNVLWWKSNVLYTPSVSSGCLDGITKKFIIAIAKDLKLEVREGEYSPSHLLDADEVFVTNSIQGIVPLQEVDQMQFPGTLGPIYKALKTRYKACTDRLWSVTERMEME</sequence>
<dbReference type="RefSeq" id="WP_217064377.1">
    <property type="nucleotide sequence ID" value="NZ_JAHQCS010000032.1"/>
</dbReference>
<protein>
    <submittedName>
        <fullName evidence="4">Aminodeoxychorismate lyase</fullName>
        <ecNumber evidence="4">4.1.3.38</ecNumber>
    </submittedName>
</protein>
<gene>
    <name evidence="4" type="primary">pabC</name>
    <name evidence="4" type="ORF">KS419_01780</name>
</gene>
<evidence type="ECO:0000313" key="5">
    <source>
        <dbReference type="Proteomes" id="UP000784880"/>
    </source>
</evidence>
<dbReference type="Pfam" id="PF01063">
    <property type="entry name" value="Aminotran_4"/>
    <property type="match status" value="1"/>
</dbReference>
<dbReference type="EMBL" id="JAHQCS010000032">
    <property type="protein sequence ID" value="MBU9710485.1"/>
    <property type="molecule type" value="Genomic_DNA"/>
</dbReference>
<accession>A0ABS6JA49</accession>
<dbReference type="EC" id="4.1.3.38" evidence="4"/>
<dbReference type="GO" id="GO:0008696">
    <property type="term" value="F:4-amino-4-deoxychorismate lyase activity"/>
    <property type="evidence" value="ECO:0007669"/>
    <property type="project" value="UniProtKB-EC"/>
</dbReference>
<reference evidence="4 5" key="1">
    <citation type="submission" date="2021-06" db="EMBL/GenBank/DDBJ databases">
        <title>Bacillus sp. RD4P76, an endophyte from a halophyte.</title>
        <authorList>
            <person name="Sun J.-Q."/>
        </authorList>
    </citation>
    <scope>NUCLEOTIDE SEQUENCE [LARGE SCALE GENOMIC DNA]</scope>
    <source>
        <strain evidence="4 5">CGMCC 1.15917</strain>
    </source>
</reference>
<comment type="caution">
    <text evidence="4">The sequence shown here is derived from an EMBL/GenBank/DDBJ whole genome shotgun (WGS) entry which is preliminary data.</text>
</comment>
<comment type="cofactor">
    <cofactor evidence="1">
        <name>pyridoxal 5'-phosphate</name>
        <dbReference type="ChEBI" id="CHEBI:597326"/>
    </cofactor>
</comment>
<dbReference type="InterPro" id="IPR001544">
    <property type="entry name" value="Aminotrans_IV"/>
</dbReference>
<dbReference type="NCBIfam" id="NF005800">
    <property type="entry name" value="PRK07650.1"/>
    <property type="match status" value="1"/>
</dbReference>
<dbReference type="CDD" id="cd00449">
    <property type="entry name" value="PLPDE_IV"/>
    <property type="match status" value="1"/>
</dbReference>
<dbReference type="PANTHER" id="PTHR42743:SF11">
    <property type="entry name" value="AMINODEOXYCHORISMATE LYASE"/>
    <property type="match status" value="1"/>
</dbReference>
<keyword evidence="3" id="KW-0663">Pyridoxal phosphate</keyword>
<comment type="similarity">
    <text evidence="2">Belongs to the class-IV pyridoxal-phosphate-dependent aminotransferase family.</text>
</comment>
<keyword evidence="5" id="KW-1185">Reference proteome</keyword>
<evidence type="ECO:0000313" key="4">
    <source>
        <dbReference type="EMBL" id="MBU9710485.1"/>
    </source>
</evidence>
<dbReference type="Proteomes" id="UP000784880">
    <property type="component" value="Unassembled WGS sequence"/>
</dbReference>
<keyword evidence="4" id="KW-0456">Lyase</keyword>
<name>A0ABS6JA49_9BACI</name>